<protein>
    <submittedName>
        <fullName evidence="2">Uncharacterized protein</fullName>
    </submittedName>
</protein>
<evidence type="ECO:0000313" key="2">
    <source>
        <dbReference type="EMBL" id="WXB06781.1"/>
    </source>
</evidence>
<accession>A0ABZ2LAF9</accession>
<dbReference type="Proteomes" id="UP001374803">
    <property type="component" value="Chromosome"/>
</dbReference>
<dbReference type="RefSeq" id="WP_394836438.1">
    <property type="nucleotide sequence ID" value="NZ_CP089929.1"/>
</dbReference>
<keyword evidence="3" id="KW-1185">Reference proteome</keyword>
<organism evidence="2 3">
    <name type="scientific">Pendulispora rubella</name>
    <dbReference type="NCBI Taxonomy" id="2741070"/>
    <lineage>
        <taxon>Bacteria</taxon>
        <taxon>Pseudomonadati</taxon>
        <taxon>Myxococcota</taxon>
        <taxon>Myxococcia</taxon>
        <taxon>Myxococcales</taxon>
        <taxon>Sorangiineae</taxon>
        <taxon>Pendulisporaceae</taxon>
        <taxon>Pendulispora</taxon>
    </lineage>
</organism>
<name>A0ABZ2LAF9_9BACT</name>
<gene>
    <name evidence="2" type="ORF">LVJ94_05975</name>
</gene>
<evidence type="ECO:0000256" key="1">
    <source>
        <dbReference type="SAM" id="SignalP"/>
    </source>
</evidence>
<dbReference type="EMBL" id="CP089983">
    <property type="protein sequence ID" value="WXB06781.1"/>
    <property type="molecule type" value="Genomic_DNA"/>
</dbReference>
<sequence length="156" mass="16814">MSHSVVRALLVSCLLLPMTAPMRKVLAASPALAVVDLGEASFASTKTNETWATIHLDGRMEMDGQWVLTIHSDGRLVDAGGKLISSMAANGRIDSGLIIDPDGMVHTAEGTVIMQIAPDGVLLVRGKPTFVRINVSNPRVRRGAMFAFLLHRNWRG</sequence>
<keyword evidence="1" id="KW-0732">Signal</keyword>
<reference evidence="2" key="1">
    <citation type="submission" date="2021-12" db="EMBL/GenBank/DDBJ databases">
        <title>Discovery of the Pendulisporaceae a myxobacterial family with distinct sporulation behavior and unique specialized metabolism.</title>
        <authorList>
            <person name="Garcia R."/>
            <person name="Popoff A."/>
            <person name="Bader C.D."/>
            <person name="Loehr J."/>
            <person name="Walesch S."/>
            <person name="Walt C."/>
            <person name="Boldt J."/>
            <person name="Bunk B."/>
            <person name="Haeckl F.J.F.P.J."/>
            <person name="Gunesch A.P."/>
            <person name="Birkelbach J."/>
            <person name="Nuebel U."/>
            <person name="Pietschmann T."/>
            <person name="Bach T."/>
            <person name="Mueller R."/>
        </authorList>
    </citation>
    <scope>NUCLEOTIDE SEQUENCE</scope>
    <source>
        <strain evidence="2">MSr11367</strain>
    </source>
</reference>
<feature type="signal peptide" evidence="1">
    <location>
        <begin position="1"/>
        <end position="33"/>
    </location>
</feature>
<proteinExistence type="predicted"/>
<evidence type="ECO:0000313" key="3">
    <source>
        <dbReference type="Proteomes" id="UP001374803"/>
    </source>
</evidence>
<feature type="chain" id="PRO_5046724435" evidence="1">
    <location>
        <begin position="34"/>
        <end position="156"/>
    </location>
</feature>